<dbReference type="Proteomes" id="UP000247612">
    <property type="component" value="Unassembled WGS sequence"/>
</dbReference>
<evidence type="ECO:0000313" key="3">
    <source>
        <dbReference type="Proteomes" id="UP000247612"/>
    </source>
</evidence>
<dbReference type="GeneID" id="94440957"/>
<protein>
    <submittedName>
        <fullName evidence="2">Uncharacterized protein</fullName>
    </submittedName>
</protein>
<keyword evidence="1" id="KW-1133">Transmembrane helix</keyword>
<name>A0A2V2F234_9FIRM</name>
<organism evidence="2 3">
    <name type="scientific">Dielma fastidiosa</name>
    <dbReference type="NCBI Taxonomy" id="1034346"/>
    <lineage>
        <taxon>Bacteria</taxon>
        <taxon>Bacillati</taxon>
        <taxon>Bacillota</taxon>
        <taxon>Erysipelotrichia</taxon>
        <taxon>Erysipelotrichales</taxon>
        <taxon>Erysipelotrichaceae</taxon>
        <taxon>Dielma</taxon>
    </lineage>
</organism>
<dbReference type="AlphaFoldDB" id="A0A2V2F234"/>
<dbReference type="EMBL" id="QJKH01000004">
    <property type="protein sequence ID" value="PXX80191.1"/>
    <property type="molecule type" value="Genomic_DNA"/>
</dbReference>
<reference evidence="2 3" key="1">
    <citation type="submission" date="2018-05" db="EMBL/GenBank/DDBJ databases">
        <title>Genomic Encyclopedia of Type Strains, Phase IV (KMG-IV): sequencing the most valuable type-strain genomes for metagenomic binning, comparative biology and taxonomic classification.</title>
        <authorList>
            <person name="Goeker M."/>
        </authorList>
    </citation>
    <scope>NUCLEOTIDE SEQUENCE [LARGE SCALE GENOMIC DNA]</scope>
    <source>
        <strain evidence="2 3">JC118</strain>
    </source>
</reference>
<evidence type="ECO:0000313" key="2">
    <source>
        <dbReference type="EMBL" id="PXX80191.1"/>
    </source>
</evidence>
<proteinExistence type="predicted"/>
<keyword evidence="3" id="KW-1185">Reference proteome</keyword>
<keyword evidence="1" id="KW-0472">Membrane</keyword>
<sequence>MKNEILKAASHIPNVSVDTHLDFKLEDWPASAALITLCLSGVIIYWIKVWGEVNSIHTAPAAD</sequence>
<keyword evidence="1" id="KW-0812">Transmembrane</keyword>
<evidence type="ECO:0000256" key="1">
    <source>
        <dbReference type="SAM" id="Phobius"/>
    </source>
</evidence>
<gene>
    <name evidence="2" type="ORF">DES51_104196</name>
</gene>
<dbReference type="RefSeq" id="WP_022937992.1">
    <property type="nucleotide sequence ID" value="NZ_CAJKDA010000017.1"/>
</dbReference>
<accession>A0A2V2F234</accession>
<feature type="transmembrane region" description="Helical" evidence="1">
    <location>
        <begin position="28"/>
        <end position="47"/>
    </location>
</feature>
<comment type="caution">
    <text evidence="2">The sequence shown here is derived from an EMBL/GenBank/DDBJ whole genome shotgun (WGS) entry which is preliminary data.</text>
</comment>